<sequence>MERQIEELLRLLNKGVEHLPESVNVIVQQYALRKYVDAGFEFLIAAVSITVAIVFVVKWYKKPVIASGTFKGDRPDEWMVVVSMITGVIGFVSLIFSFGDLARAVSPVYSLINSLR</sequence>
<dbReference type="RefSeq" id="WP_152260522.1">
    <property type="nucleotide sequence ID" value="NZ_CP045143.1"/>
</dbReference>
<keyword evidence="1" id="KW-1133">Transmembrane helix</keyword>
<accession>A0A5P8M3M9</accession>
<proteinExistence type="predicted"/>
<dbReference type="EMBL" id="CP045143">
    <property type="protein sequence ID" value="QFR23096.1"/>
    <property type="molecule type" value="Genomic_DNA"/>
</dbReference>
<evidence type="ECO:0000256" key="1">
    <source>
        <dbReference type="SAM" id="Phobius"/>
    </source>
</evidence>
<keyword evidence="1" id="KW-0812">Transmembrane</keyword>
<keyword evidence="1" id="KW-0472">Membrane</keyword>
<organism evidence="2 3">
    <name type="scientific">Schleiferilactobacillus harbinensis</name>
    <dbReference type="NCBI Taxonomy" id="304207"/>
    <lineage>
        <taxon>Bacteria</taxon>
        <taxon>Bacillati</taxon>
        <taxon>Bacillota</taxon>
        <taxon>Bacilli</taxon>
        <taxon>Lactobacillales</taxon>
        <taxon>Lactobacillaceae</taxon>
        <taxon>Schleiferilactobacillus</taxon>
    </lineage>
</organism>
<protein>
    <submittedName>
        <fullName evidence="2">Uncharacterized protein</fullName>
    </submittedName>
</protein>
<dbReference type="Proteomes" id="UP000326779">
    <property type="component" value="Chromosome"/>
</dbReference>
<dbReference type="AlphaFoldDB" id="A0A5P8M3M9"/>
<reference evidence="2 3" key="1">
    <citation type="submission" date="2019-10" db="EMBL/GenBank/DDBJ databases">
        <title>The completed genome of Lactobacillus harbinensis M1.</title>
        <authorList>
            <person name="Zheng Y."/>
        </authorList>
    </citation>
    <scope>NUCLEOTIDE SEQUENCE [LARGE SCALE GENOMIC DNA]</scope>
    <source>
        <strain evidence="2 3">M1</strain>
    </source>
</reference>
<dbReference type="KEGG" id="lhb:D1010_06570"/>
<feature type="transmembrane region" description="Helical" evidence="1">
    <location>
        <begin position="78"/>
        <end position="99"/>
    </location>
</feature>
<feature type="transmembrane region" description="Helical" evidence="1">
    <location>
        <begin position="38"/>
        <end position="57"/>
    </location>
</feature>
<name>A0A5P8M3M9_9LACO</name>
<evidence type="ECO:0000313" key="3">
    <source>
        <dbReference type="Proteomes" id="UP000326779"/>
    </source>
</evidence>
<evidence type="ECO:0000313" key="2">
    <source>
        <dbReference type="EMBL" id="QFR23096.1"/>
    </source>
</evidence>
<gene>
    <name evidence="2" type="ORF">D1010_06570</name>
</gene>